<feature type="compositionally biased region" description="Basic and acidic residues" evidence="1">
    <location>
        <begin position="1"/>
        <end position="23"/>
    </location>
</feature>
<protein>
    <submittedName>
        <fullName evidence="2">Uncharacterized protein</fullName>
    </submittedName>
</protein>
<dbReference type="EMBL" id="CADCUQ010000882">
    <property type="protein sequence ID" value="CAA9436238.1"/>
    <property type="molecule type" value="Genomic_DNA"/>
</dbReference>
<dbReference type="AlphaFoldDB" id="A0A6J4QCC9"/>
<accession>A0A6J4QCC9</accession>
<gene>
    <name evidence="2" type="ORF">AVDCRST_MAG64-3851</name>
</gene>
<sequence>GRDLLGHVHRRDQGGDGGGDRPRRPAGGGRGLHARAHQRPARDRVRADQLEDVRRGVPRHPRGDEADLPPRLEGRVRPGRAEAERPGYRECI</sequence>
<evidence type="ECO:0000256" key="1">
    <source>
        <dbReference type="SAM" id="MobiDB-lite"/>
    </source>
</evidence>
<reference evidence="2" key="1">
    <citation type="submission" date="2020-02" db="EMBL/GenBank/DDBJ databases">
        <authorList>
            <person name="Meier V. D."/>
        </authorList>
    </citation>
    <scope>NUCLEOTIDE SEQUENCE</scope>
    <source>
        <strain evidence="2">AVDCRST_MAG64</strain>
    </source>
</reference>
<evidence type="ECO:0000313" key="2">
    <source>
        <dbReference type="EMBL" id="CAA9436238.1"/>
    </source>
</evidence>
<proteinExistence type="predicted"/>
<feature type="region of interest" description="Disordered" evidence="1">
    <location>
        <begin position="1"/>
        <end position="92"/>
    </location>
</feature>
<feature type="compositionally biased region" description="Basic and acidic residues" evidence="1">
    <location>
        <begin position="40"/>
        <end position="92"/>
    </location>
</feature>
<organism evidence="2">
    <name type="scientific">uncultured Phycisphaerae bacterium</name>
    <dbReference type="NCBI Taxonomy" id="904963"/>
    <lineage>
        <taxon>Bacteria</taxon>
        <taxon>Pseudomonadati</taxon>
        <taxon>Planctomycetota</taxon>
        <taxon>Phycisphaerae</taxon>
        <taxon>environmental samples</taxon>
    </lineage>
</organism>
<feature type="non-terminal residue" evidence="2">
    <location>
        <position position="92"/>
    </location>
</feature>
<name>A0A6J4QCC9_9BACT</name>
<feature type="non-terminal residue" evidence="2">
    <location>
        <position position="1"/>
    </location>
</feature>